<accession>Q9XEQ4</accession>
<evidence type="ECO:0000313" key="2">
    <source>
        <dbReference type="EMBL" id="AAD27573.1"/>
    </source>
</evidence>
<feature type="region of interest" description="Disordered" evidence="1">
    <location>
        <begin position="221"/>
        <end position="241"/>
    </location>
</feature>
<sequence>MLKESELMQMVHNPSSLQNPKSIHYRWMSKVGMKQLLRLLLADTYQWQPTKWGHSTEAKDRQTRNARTARNRRQSNNLGAAQQAPGNKIKIPPSTPIASPPSTGAESRSEIRGELEEERRKDEEKRGTADSPARKKGKGRRVYGNLERSRREGRRKNICGVDRSAKERKIPACRAARLGWTRETGRRAEQQPAGAYRVRDPVRSGAVAVVVVVVVAPTPMPTASEREGKETDGSCVDSVAL</sequence>
<organism evidence="2">
    <name type="scientific">Sorghum bicolor</name>
    <name type="common">Sorghum</name>
    <name type="synonym">Sorghum vulgare</name>
    <dbReference type="NCBI Taxonomy" id="4558"/>
    <lineage>
        <taxon>Eukaryota</taxon>
        <taxon>Viridiplantae</taxon>
        <taxon>Streptophyta</taxon>
        <taxon>Embryophyta</taxon>
        <taxon>Tracheophyta</taxon>
        <taxon>Spermatophyta</taxon>
        <taxon>Magnoliopsida</taxon>
        <taxon>Liliopsida</taxon>
        <taxon>Poales</taxon>
        <taxon>Poaceae</taxon>
        <taxon>PACMAD clade</taxon>
        <taxon>Panicoideae</taxon>
        <taxon>Andropogonodae</taxon>
        <taxon>Andropogoneae</taxon>
        <taxon>Sorghinae</taxon>
        <taxon>Sorghum</taxon>
    </lineage>
</organism>
<feature type="region of interest" description="Disordered" evidence="1">
    <location>
        <begin position="52"/>
        <end position="166"/>
    </location>
</feature>
<protein>
    <submittedName>
        <fullName evidence="2">Uncharacterized protein</fullName>
    </submittedName>
</protein>
<feature type="compositionally biased region" description="Basic and acidic residues" evidence="1">
    <location>
        <begin position="107"/>
        <end position="128"/>
    </location>
</feature>
<reference evidence="2" key="1">
    <citation type="submission" date="1998-12" db="EMBL/GenBank/DDBJ databases">
        <title>Retrotransposable elements of Sorghum bicolor.</title>
        <authorList>
            <person name="Llaca V."/>
            <person name="Lou A."/>
            <person name="Young S."/>
            <person name="Messing J."/>
        </authorList>
    </citation>
    <scope>NUCLEOTIDE SEQUENCE</scope>
</reference>
<dbReference type="EMBL" id="AF114171">
    <property type="protein sequence ID" value="AAD27573.1"/>
    <property type="molecule type" value="Genomic_DNA"/>
</dbReference>
<proteinExistence type="predicted"/>
<feature type="compositionally biased region" description="Basic and acidic residues" evidence="1">
    <location>
        <begin position="54"/>
        <end position="63"/>
    </location>
</feature>
<name>Q9XEQ4_SORBI</name>
<dbReference type="AlphaFoldDB" id="Q9XEQ4"/>
<evidence type="ECO:0000256" key="1">
    <source>
        <dbReference type="SAM" id="MobiDB-lite"/>
    </source>
</evidence>